<feature type="domain" description="Ubiquitin-like" evidence="1">
    <location>
        <begin position="9"/>
        <end position="86"/>
    </location>
</feature>
<reference evidence="2 3" key="1">
    <citation type="journal article" date="2016" name="Sci. Rep.">
        <title>Penicillium arizonense, a new, genome sequenced fungal species, reveals a high chemical diversity in secreted metabolites.</title>
        <authorList>
            <person name="Grijseels S."/>
            <person name="Nielsen J.C."/>
            <person name="Randelovic M."/>
            <person name="Nielsen J."/>
            <person name="Nielsen K.F."/>
            <person name="Workman M."/>
            <person name="Frisvad J.C."/>
        </authorList>
    </citation>
    <scope>NUCLEOTIDE SEQUENCE [LARGE SCALE GENOMIC DNA]</scope>
    <source>
        <strain evidence="2 3">CBS 141311</strain>
    </source>
</reference>
<name>A0A1F5LQN3_PENAI</name>
<comment type="caution">
    <text evidence="2">The sequence shown here is derived from an EMBL/GenBank/DDBJ whole genome shotgun (WGS) entry which is preliminary data.</text>
</comment>
<dbReference type="InterPro" id="IPR000626">
    <property type="entry name" value="Ubiquitin-like_dom"/>
</dbReference>
<dbReference type="GeneID" id="34574158"/>
<gene>
    <name evidence="2" type="ORF">PENARI_c004G10971</name>
</gene>
<dbReference type="RefSeq" id="XP_022490855.1">
    <property type="nucleotide sequence ID" value="XM_022629424.1"/>
</dbReference>
<dbReference type="InterPro" id="IPR022617">
    <property type="entry name" value="Rad60/SUMO-like_dom"/>
</dbReference>
<dbReference type="SUPFAM" id="SSF54236">
    <property type="entry name" value="Ubiquitin-like"/>
    <property type="match status" value="1"/>
</dbReference>
<dbReference type="PROSITE" id="PS50053">
    <property type="entry name" value="UBIQUITIN_2"/>
    <property type="match status" value="1"/>
</dbReference>
<sequence length="88" mass="10036">MLEEKNIVEHLNLKVVDQEGGEAFMKLGHFTPLGRLMKEYAERQGKDLATHRFFYEGDRIKSHQTPSEIGIDDGDVIEVVSENVDGYN</sequence>
<dbReference type="Gene3D" id="3.10.20.90">
    <property type="entry name" value="Phosphatidylinositol 3-kinase Catalytic Subunit, Chain A, domain 1"/>
    <property type="match status" value="1"/>
</dbReference>
<dbReference type="AlphaFoldDB" id="A0A1F5LQN3"/>
<dbReference type="Pfam" id="PF11976">
    <property type="entry name" value="Rad60-SLD"/>
    <property type="match status" value="1"/>
</dbReference>
<dbReference type="PANTHER" id="PTHR10562">
    <property type="entry name" value="SMALL UBIQUITIN-RELATED MODIFIER"/>
    <property type="match status" value="1"/>
</dbReference>
<keyword evidence="3" id="KW-1185">Reference proteome</keyword>
<dbReference type="OrthoDB" id="442921at2759"/>
<dbReference type="EMBL" id="LXJU01000004">
    <property type="protein sequence ID" value="OGE55426.1"/>
    <property type="molecule type" value="Genomic_DNA"/>
</dbReference>
<proteinExistence type="predicted"/>
<evidence type="ECO:0000313" key="3">
    <source>
        <dbReference type="Proteomes" id="UP000177622"/>
    </source>
</evidence>
<dbReference type="InterPro" id="IPR029071">
    <property type="entry name" value="Ubiquitin-like_domsf"/>
</dbReference>
<protein>
    <recommendedName>
        <fullName evidence="1">Ubiquitin-like domain-containing protein</fullName>
    </recommendedName>
</protein>
<evidence type="ECO:0000313" key="2">
    <source>
        <dbReference type="EMBL" id="OGE55426.1"/>
    </source>
</evidence>
<dbReference type="STRING" id="1835702.A0A1F5LQN3"/>
<dbReference type="Proteomes" id="UP000177622">
    <property type="component" value="Unassembled WGS sequence"/>
</dbReference>
<evidence type="ECO:0000259" key="1">
    <source>
        <dbReference type="PROSITE" id="PS50053"/>
    </source>
</evidence>
<dbReference type="SMART" id="SM00213">
    <property type="entry name" value="UBQ"/>
    <property type="match status" value="1"/>
</dbReference>
<organism evidence="2 3">
    <name type="scientific">Penicillium arizonense</name>
    <dbReference type="NCBI Taxonomy" id="1835702"/>
    <lineage>
        <taxon>Eukaryota</taxon>
        <taxon>Fungi</taxon>
        <taxon>Dikarya</taxon>
        <taxon>Ascomycota</taxon>
        <taxon>Pezizomycotina</taxon>
        <taxon>Eurotiomycetes</taxon>
        <taxon>Eurotiomycetidae</taxon>
        <taxon>Eurotiales</taxon>
        <taxon>Aspergillaceae</taxon>
        <taxon>Penicillium</taxon>
    </lineage>
</organism>
<accession>A0A1F5LQN3</accession>